<keyword evidence="6" id="KW-0560">Oxidoreductase</keyword>
<evidence type="ECO:0000256" key="5">
    <source>
        <dbReference type="ARBA" id="ARBA00022989"/>
    </source>
</evidence>
<keyword evidence="7 10" id="KW-0472">Membrane</keyword>
<feature type="transmembrane region" description="Helical" evidence="10">
    <location>
        <begin position="12"/>
        <end position="35"/>
    </location>
</feature>
<dbReference type="CDD" id="cd10546">
    <property type="entry name" value="VKOR"/>
    <property type="match status" value="1"/>
</dbReference>
<evidence type="ECO:0000256" key="6">
    <source>
        <dbReference type="ARBA" id="ARBA00023002"/>
    </source>
</evidence>
<sequence>MKTRNTDVSEQIAPFNTALVVATSAAVLTLFPVAAHQLNLLSHLPDPPSAVFASDDITESSAAHPFGIPDSLLGLGSYGATLALILLSQRRPMARKVLAMKLIADGSVAGFNVVRQLVSFGKICSWCTGTALCTAAMLFAGRKLIAEETAVDSPLWLTLTPYQK</sequence>
<dbReference type="InterPro" id="IPR038354">
    <property type="entry name" value="VKOR_sf"/>
</dbReference>
<comment type="similarity">
    <text evidence="2">Belongs to the VKOR family.</text>
</comment>
<reference evidence="12 13" key="1">
    <citation type="submission" date="2020-08" db="EMBL/GenBank/DDBJ databases">
        <title>Genomic Encyclopedia of Type Strains, Phase IV (KMG-V): Genome sequencing to study the core and pangenomes of soil and plant-associated prokaryotes.</title>
        <authorList>
            <person name="Whitman W."/>
        </authorList>
    </citation>
    <scope>NUCLEOTIDE SEQUENCE [LARGE SCALE GENOMIC DNA]</scope>
    <source>
        <strain evidence="12 13">M8US30</strain>
    </source>
</reference>
<evidence type="ECO:0000256" key="7">
    <source>
        <dbReference type="ARBA" id="ARBA00023136"/>
    </source>
</evidence>
<evidence type="ECO:0000256" key="2">
    <source>
        <dbReference type="ARBA" id="ARBA00006214"/>
    </source>
</evidence>
<dbReference type="GO" id="GO:0016020">
    <property type="term" value="C:membrane"/>
    <property type="evidence" value="ECO:0007669"/>
    <property type="project" value="UniProtKB-SubCell"/>
</dbReference>
<name>A0A7W8J5L7_9BACT</name>
<evidence type="ECO:0000256" key="8">
    <source>
        <dbReference type="ARBA" id="ARBA00023157"/>
    </source>
</evidence>
<gene>
    <name evidence="12" type="ORF">HDF10_000938</name>
</gene>
<accession>A0A7W8J5L7</accession>
<evidence type="ECO:0000256" key="1">
    <source>
        <dbReference type="ARBA" id="ARBA00004141"/>
    </source>
</evidence>
<proteinExistence type="inferred from homology"/>
<dbReference type="Pfam" id="PF07884">
    <property type="entry name" value="VKOR"/>
    <property type="match status" value="1"/>
</dbReference>
<dbReference type="EMBL" id="JACHDZ010000001">
    <property type="protein sequence ID" value="MBB5342988.1"/>
    <property type="molecule type" value="Genomic_DNA"/>
</dbReference>
<keyword evidence="4" id="KW-0874">Quinone</keyword>
<evidence type="ECO:0000259" key="11">
    <source>
        <dbReference type="Pfam" id="PF07884"/>
    </source>
</evidence>
<feature type="domain" description="Vitamin K epoxide reductase" evidence="11">
    <location>
        <begin position="21"/>
        <end position="139"/>
    </location>
</feature>
<dbReference type="GO" id="GO:0016491">
    <property type="term" value="F:oxidoreductase activity"/>
    <property type="evidence" value="ECO:0007669"/>
    <property type="project" value="UniProtKB-KW"/>
</dbReference>
<evidence type="ECO:0000256" key="4">
    <source>
        <dbReference type="ARBA" id="ARBA00022719"/>
    </source>
</evidence>
<comment type="subcellular location">
    <subcellularLocation>
        <location evidence="1">Membrane</location>
        <topology evidence="1">Multi-pass membrane protein</topology>
    </subcellularLocation>
</comment>
<comment type="caution">
    <text evidence="12">The sequence shown here is derived from an EMBL/GenBank/DDBJ whole genome shotgun (WGS) entry which is preliminary data.</text>
</comment>
<evidence type="ECO:0000313" key="12">
    <source>
        <dbReference type="EMBL" id="MBB5342988.1"/>
    </source>
</evidence>
<keyword evidence="3 10" id="KW-0812">Transmembrane</keyword>
<feature type="transmembrane region" description="Helical" evidence="10">
    <location>
        <begin position="66"/>
        <end position="87"/>
    </location>
</feature>
<keyword evidence="8" id="KW-1015">Disulfide bond</keyword>
<evidence type="ECO:0000256" key="10">
    <source>
        <dbReference type="SAM" id="Phobius"/>
    </source>
</evidence>
<dbReference type="GO" id="GO:0048038">
    <property type="term" value="F:quinone binding"/>
    <property type="evidence" value="ECO:0007669"/>
    <property type="project" value="UniProtKB-KW"/>
</dbReference>
<dbReference type="Proteomes" id="UP000569092">
    <property type="component" value="Unassembled WGS sequence"/>
</dbReference>
<protein>
    <submittedName>
        <fullName evidence="12">Membrane protein</fullName>
    </submittedName>
</protein>
<keyword evidence="9" id="KW-0676">Redox-active center</keyword>
<evidence type="ECO:0000256" key="9">
    <source>
        <dbReference type="ARBA" id="ARBA00023284"/>
    </source>
</evidence>
<evidence type="ECO:0000256" key="3">
    <source>
        <dbReference type="ARBA" id="ARBA00022692"/>
    </source>
</evidence>
<evidence type="ECO:0000313" key="13">
    <source>
        <dbReference type="Proteomes" id="UP000569092"/>
    </source>
</evidence>
<organism evidence="12 13">
    <name type="scientific">Tunturiibacter lichenicola</name>
    <dbReference type="NCBI Taxonomy" id="2051959"/>
    <lineage>
        <taxon>Bacteria</taxon>
        <taxon>Pseudomonadati</taxon>
        <taxon>Acidobacteriota</taxon>
        <taxon>Terriglobia</taxon>
        <taxon>Terriglobales</taxon>
        <taxon>Acidobacteriaceae</taxon>
        <taxon>Tunturiibacter</taxon>
    </lineage>
</organism>
<dbReference type="AlphaFoldDB" id="A0A7W8J5L7"/>
<dbReference type="Gene3D" id="1.20.1440.130">
    <property type="entry name" value="VKOR domain"/>
    <property type="match status" value="1"/>
</dbReference>
<dbReference type="InterPro" id="IPR012932">
    <property type="entry name" value="VKOR"/>
</dbReference>
<keyword evidence="5 10" id="KW-1133">Transmembrane helix</keyword>